<dbReference type="AlphaFoldDB" id="A0A512B8A2"/>
<dbReference type="GO" id="GO:0004806">
    <property type="term" value="F:triacylglycerol lipase activity"/>
    <property type="evidence" value="ECO:0007669"/>
    <property type="project" value="InterPro"/>
</dbReference>
<dbReference type="InterPro" id="IPR029058">
    <property type="entry name" value="AB_hydrolase_fold"/>
</dbReference>
<organism evidence="1 2">
    <name type="scientific">Segetibacter aerophilus</name>
    <dbReference type="NCBI Taxonomy" id="670293"/>
    <lineage>
        <taxon>Bacteria</taxon>
        <taxon>Pseudomonadati</taxon>
        <taxon>Bacteroidota</taxon>
        <taxon>Chitinophagia</taxon>
        <taxon>Chitinophagales</taxon>
        <taxon>Chitinophagaceae</taxon>
        <taxon>Segetibacter</taxon>
    </lineage>
</organism>
<comment type="caution">
    <text evidence="1">The sequence shown here is derived from an EMBL/GenBank/DDBJ whole genome shotgun (WGS) entry which is preliminary data.</text>
</comment>
<dbReference type="InterPro" id="IPR005152">
    <property type="entry name" value="Lipase_secreted"/>
</dbReference>
<keyword evidence="2" id="KW-1185">Reference proteome</keyword>
<dbReference type="EMBL" id="BJYT01000001">
    <property type="protein sequence ID" value="GEO08149.1"/>
    <property type="molecule type" value="Genomic_DNA"/>
</dbReference>
<sequence>MNFITKSATYLLISLLVITGCKKETEAIDPVAGVDLFVSATSSGNYTKTQIQAFAAAAGLASYIPLIKYDVDFFKFIYKTNFKGSPIQVSGLVGIPKNLPFIPSILSAQHGTMFKSTEAPSNFPASFTGFELFAAGGFVTVIPDLIGYGVSQNIPHPYYDQLYSGQAVVDMIKAVKYYVGQQTIAISDRLFLFGYSEGGYVTMAAQKEIETNSAHNLTLTAAAEGAGGYDLNGMLTAIAGTSSYSAPSYLALLLNGYNTTYNWNRPLTDFFQQPYADRIPALLNGTKDRGQIDAQLTGSPTALFTPTYYANLLNPAGEAALKQKLTANSFLDWAPKSPTRLFHGTADEAVFYQTSVSTFNRFKAAGATKVEFYTIQNGTHESSVQPMIENVLPWIQSLDK</sequence>
<evidence type="ECO:0008006" key="3">
    <source>
        <dbReference type="Google" id="ProtNLM"/>
    </source>
</evidence>
<gene>
    <name evidence="1" type="ORF">SAE01_06450</name>
</gene>
<dbReference type="Gene3D" id="1.10.260.160">
    <property type="match status" value="1"/>
</dbReference>
<accession>A0A512B8A2</accession>
<dbReference type="SUPFAM" id="SSF53474">
    <property type="entry name" value="alpha/beta-Hydrolases"/>
    <property type="match status" value="1"/>
</dbReference>
<dbReference type="Gene3D" id="3.40.50.1820">
    <property type="entry name" value="alpha/beta hydrolase"/>
    <property type="match status" value="1"/>
</dbReference>
<dbReference type="PIRSF" id="PIRSF029171">
    <property type="entry name" value="Esterase_LipA"/>
    <property type="match status" value="1"/>
</dbReference>
<evidence type="ECO:0000313" key="2">
    <source>
        <dbReference type="Proteomes" id="UP000321513"/>
    </source>
</evidence>
<dbReference type="OrthoDB" id="9798122at2"/>
<dbReference type="PANTHER" id="PTHR34853">
    <property type="match status" value="1"/>
</dbReference>
<name>A0A512B8A2_9BACT</name>
<dbReference type="RefSeq" id="WP_147202171.1">
    <property type="nucleotide sequence ID" value="NZ_BJYT01000001.1"/>
</dbReference>
<dbReference type="Proteomes" id="UP000321513">
    <property type="component" value="Unassembled WGS sequence"/>
</dbReference>
<dbReference type="PANTHER" id="PTHR34853:SF1">
    <property type="entry name" value="LIPASE 5"/>
    <property type="match status" value="1"/>
</dbReference>
<reference evidence="1 2" key="1">
    <citation type="submission" date="2019-07" db="EMBL/GenBank/DDBJ databases">
        <title>Whole genome shotgun sequence of Segetibacter aerophilus NBRC 106135.</title>
        <authorList>
            <person name="Hosoyama A."/>
            <person name="Uohara A."/>
            <person name="Ohji S."/>
            <person name="Ichikawa N."/>
        </authorList>
    </citation>
    <scope>NUCLEOTIDE SEQUENCE [LARGE SCALE GENOMIC DNA]</scope>
    <source>
        <strain evidence="1 2">NBRC 106135</strain>
    </source>
</reference>
<proteinExistence type="predicted"/>
<dbReference type="PROSITE" id="PS51257">
    <property type="entry name" value="PROKAR_LIPOPROTEIN"/>
    <property type="match status" value="1"/>
</dbReference>
<dbReference type="GO" id="GO:0016042">
    <property type="term" value="P:lipid catabolic process"/>
    <property type="evidence" value="ECO:0007669"/>
    <property type="project" value="InterPro"/>
</dbReference>
<dbReference type="Pfam" id="PF03583">
    <property type="entry name" value="LIP"/>
    <property type="match status" value="1"/>
</dbReference>
<evidence type="ECO:0000313" key="1">
    <source>
        <dbReference type="EMBL" id="GEO08149.1"/>
    </source>
</evidence>
<protein>
    <recommendedName>
        <fullName evidence="3">Peptidase S9 prolyl oligopeptidase catalytic domain-containing protein</fullName>
    </recommendedName>
</protein>